<protein>
    <submittedName>
        <fullName evidence="3">ATP-dependent DNA ligase</fullName>
    </submittedName>
</protein>
<evidence type="ECO:0000259" key="2">
    <source>
        <dbReference type="Pfam" id="PF25355"/>
    </source>
</evidence>
<proteinExistence type="predicted"/>
<dbReference type="GO" id="GO:0016874">
    <property type="term" value="F:ligase activity"/>
    <property type="evidence" value="ECO:0007669"/>
    <property type="project" value="UniProtKB-KW"/>
</dbReference>
<sequence>MGSLIYGNPGIEISFDDRVLAHLELVINAKLRRRESFMLSWRDTPGVGDGRSALWLDTAIPLYFRYSGSRMPLIDKEWLEELAQQAGSTRGLVLGEDPATDEVVRSKDNSVKRKDHPAR</sequence>
<dbReference type="OrthoDB" id="5123855at2"/>
<evidence type="ECO:0000256" key="1">
    <source>
        <dbReference type="SAM" id="MobiDB-lite"/>
    </source>
</evidence>
<dbReference type="EMBL" id="CP032630">
    <property type="protein sequence ID" value="AYF98474.1"/>
    <property type="molecule type" value="Genomic_DNA"/>
</dbReference>
<gene>
    <name evidence="3" type="ORF">D7I47_09535</name>
</gene>
<feature type="region of interest" description="Disordered" evidence="1">
    <location>
        <begin position="90"/>
        <end position="119"/>
    </location>
</feature>
<dbReference type="Proteomes" id="UP000278886">
    <property type="component" value="Chromosome"/>
</dbReference>
<evidence type="ECO:0000313" key="4">
    <source>
        <dbReference type="Proteomes" id="UP000278886"/>
    </source>
</evidence>
<keyword evidence="3" id="KW-0436">Ligase</keyword>
<dbReference type="AlphaFoldDB" id="A0A387B4A8"/>
<dbReference type="KEGG" id="lyd:D7I47_09535"/>
<organism evidence="3 4">
    <name type="scientific">Protaetiibacter intestinalis</name>
    <dbReference type="NCBI Taxonomy" id="2419774"/>
    <lineage>
        <taxon>Bacteria</taxon>
        <taxon>Bacillati</taxon>
        <taxon>Actinomycetota</taxon>
        <taxon>Actinomycetes</taxon>
        <taxon>Micrococcales</taxon>
        <taxon>Microbacteriaceae</taxon>
        <taxon>Protaetiibacter</taxon>
    </lineage>
</organism>
<feature type="compositionally biased region" description="Basic and acidic residues" evidence="1">
    <location>
        <begin position="102"/>
        <end position="119"/>
    </location>
</feature>
<evidence type="ECO:0000313" key="3">
    <source>
        <dbReference type="EMBL" id="AYF98474.1"/>
    </source>
</evidence>
<dbReference type="Pfam" id="PF25355">
    <property type="entry name" value="DUF7882"/>
    <property type="match status" value="1"/>
</dbReference>
<reference evidence="4" key="1">
    <citation type="submission" date="2018-09" db="EMBL/GenBank/DDBJ databases">
        <title>Genome sequencing of strain 2DFWR-13.</title>
        <authorList>
            <person name="Heo J."/>
            <person name="Kim S.-J."/>
            <person name="Kwon S.-W."/>
        </authorList>
    </citation>
    <scope>NUCLEOTIDE SEQUENCE [LARGE SCALE GENOMIC DNA]</scope>
    <source>
        <strain evidence="4">2DFWR-13</strain>
    </source>
</reference>
<feature type="domain" description="DUF7882" evidence="2">
    <location>
        <begin position="1"/>
        <end position="94"/>
    </location>
</feature>
<name>A0A387B4A8_9MICO</name>
<keyword evidence="4" id="KW-1185">Reference proteome</keyword>
<dbReference type="RefSeq" id="WP_120762821.1">
    <property type="nucleotide sequence ID" value="NZ_CP032630.1"/>
</dbReference>
<accession>A0A387B4A8</accession>
<dbReference type="InterPro" id="IPR057204">
    <property type="entry name" value="DUF7882"/>
</dbReference>